<feature type="region of interest" description="Disordered" evidence="1">
    <location>
        <begin position="1"/>
        <end position="49"/>
    </location>
</feature>
<sequence length="103" mass="10198">MLSASGKATRTGGSPPSGLSLSTTSAGGLATASPLPGVSSSAAPPKPSLLVGYNLNEEQTTLLERAIAAASEAARMQAELEAQLELENEEQQGTGGGDDGQGE</sequence>
<proteinExistence type="predicted"/>
<feature type="compositionally biased region" description="Gly residues" evidence="1">
    <location>
        <begin position="93"/>
        <end position="103"/>
    </location>
</feature>
<feature type="region of interest" description="Disordered" evidence="1">
    <location>
        <begin position="81"/>
        <end position="103"/>
    </location>
</feature>
<feature type="compositionally biased region" description="Low complexity" evidence="1">
    <location>
        <begin position="12"/>
        <end position="49"/>
    </location>
</feature>
<dbReference type="EMBL" id="KN823141">
    <property type="protein sequence ID" value="KIO21339.1"/>
    <property type="molecule type" value="Genomic_DNA"/>
</dbReference>
<organism evidence="2 3">
    <name type="scientific">Tulasnella calospora MUT 4182</name>
    <dbReference type="NCBI Taxonomy" id="1051891"/>
    <lineage>
        <taxon>Eukaryota</taxon>
        <taxon>Fungi</taxon>
        <taxon>Dikarya</taxon>
        <taxon>Basidiomycota</taxon>
        <taxon>Agaricomycotina</taxon>
        <taxon>Agaricomycetes</taxon>
        <taxon>Cantharellales</taxon>
        <taxon>Tulasnellaceae</taxon>
        <taxon>Tulasnella</taxon>
    </lineage>
</organism>
<gene>
    <name evidence="2" type="ORF">M407DRAFT_245512</name>
</gene>
<evidence type="ECO:0000313" key="3">
    <source>
        <dbReference type="Proteomes" id="UP000054248"/>
    </source>
</evidence>
<accession>A0A0C3QAV8</accession>
<dbReference type="HOGENOM" id="CLU_152743_0_0_1"/>
<dbReference type="AlphaFoldDB" id="A0A0C3QAV8"/>
<reference evidence="3" key="2">
    <citation type="submission" date="2015-01" db="EMBL/GenBank/DDBJ databases">
        <title>Evolutionary Origins and Diversification of the Mycorrhizal Mutualists.</title>
        <authorList>
            <consortium name="DOE Joint Genome Institute"/>
            <consortium name="Mycorrhizal Genomics Consortium"/>
            <person name="Kohler A."/>
            <person name="Kuo A."/>
            <person name="Nagy L.G."/>
            <person name="Floudas D."/>
            <person name="Copeland A."/>
            <person name="Barry K.W."/>
            <person name="Cichocki N."/>
            <person name="Veneault-Fourrey C."/>
            <person name="LaButti K."/>
            <person name="Lindquist E.A."/>
            <person name="Lipzen A."/>
            <person name="Lundell T."/>
            <person name="Morin E."/>
            <person name="Murat C."/>
            <person name="Riley R."/>
            <person name="Ohm R."/>
            <person name="Sun H."/>
            <person name="Tunlid A."/>
            <person name="Henrissat B."/>
            <person name="Grigoriev I.V."/>
            <person name="Hibbett D.S."/>
            <person name="Martin F."/>
        </authorList>
    </citation>
    <scope>NUCLEOTIDE SEQUENCE [LARGE SCALE GENOMIC DNA]</scope>
    <source>
        <strain evidence="3">MUT 4182</strain>
    </source>
</reference>
<keyword evidence="3" id="KW-1185">Reference proteome</keyword>
<protein>
    <submittedName>
        <fullName evidence="2">Uncharacterized protein</fullName>
    </submittedName>
</protein>
<reference evidence="2 3" key="1">
    <citation type="submission" date="2014-04" db="EMBL/GenBank/DDBJ databases">
        <authorList>
            <consortium name="DOE Joint Genome Institute"/>
            <person name="Kuo A."/>
            <person name="Girlanda M."/>
            <person name="Perotto S."/>
            <person name="Kohler A."/>
            <person name="Nagy L.G."/>
            <person name="Floudas D."/>
            <person name="Copeland A."/>
            <person name="Barry K.W."/>
            <person name="Cichocki N."/>
            <person name="Veneault-Fourrey C."/>
            <person name="LaButti K."/>
            <person name="Lindquist E.A."/>
            <person name="Lipzen A."/>
            <person name="Lundell T."/>
            <person name="Morin E."/>
            <person name="Murat C."/>
            <person name="Sun H."/>
            <person name="Tunlid A."/>
            <person name="Henrissat B."/>
            <person name="Grigoriev I.V."/>
            <person name="Hibbett D.S."/>
            <person name="Martin F."/>
            <person name="Nordberg H.P."/>
            <person name="Cantor M.N."/>
            <person name="Hua S.X."/>
        </authorList>
    </citation>
    <scope>NUCLEOTIDE SEQUENCE [LARGE SCALE GENOMIC DNA]</scope>
    <source>
        <strain evidence="2 3">MUT 4182</strain>
    </source>
</reference>
<name>A0A0C3QAV8_9AGAM</name>
<evidence type="ECO:0000313" key="2">
    <source>
        <dbReference type="EMBL" id="KIO21339.1"/>
    </source>
</evidence>
<dbReference type="Proteomes" id="UP000054248">
    <property type="component" value="Unassembled WGS sequence"/>
</dbReference>
<evidence type="ECO:0000256" key="1">
    <source>
        <dbReference type="SAM" id="MobiDB-lite"/>
    </source>
</evidence>